<keyword evidence="3" id="KW-1185">Reference proteome</keyword>
<feature type="compositionally biased region" description="Polar residues" evidence="1">
    <location>
        <begin position="55"/>
        <end position="66"/>
    </location>
</feature>
<protein>
    <submittedName>
        <fullName evidence="2">Uncharacterized protein</fullName>
    </submittedName>
</protein>
<comment type="caution">
    <text evidence="2">The sequence shown here is derived from an EMBL/GenBank/DDBJ whole genome shotgun (WGS) entry which is preliminary data.</text>
</comment>
<evidence type="ECO:0000313" key="3">
    <source>
        <dbReference type="Proteomes" id="UP000275267"/>
    </source>
</evidence>
<feature type="region of interest" description="Disordered" evidence="1">
    <location>
        <begin position="49"/>
        <end position="90"/>
    </location>
</feature>
<evidence type="ECO:0000313" key="2">
    <source>
        <dbReference type="EMBL" id="RLN41056.1"/>
    </source>
</evidence>
<evidence type="ECO:0000256" key="1">
    <source>
        <dbReference type="SAM" id="MobiDB-lite"/>
    </source>
</evidence>
<dbReference type="AlphaFoldDB" id="A0A3L6TN38"/>
<sequence>MYTFHTPLENFMTAGFVLKTKEKDTSSIQGNKPQPIIRRHTCITWIEGPTPEANRLNSTPIINQEHQGPPGSDSTKGEAGSSQAWFGQSV</sequence>
<feature type="compositionally biased region" description="Polar residues" evidence="1">
    <location>
        <begin position="80"/>
        <end position="90"/>
    </location>
</feature>
<proteinExistence type="predicted"/>
<organism evidence="2 3">
    <name type="scientific">Panicum miliaceum</name>
    <name type="common">Proso millet</name>
    <name type="synonym">Broomcorn millet</name>
    <dbReference type="NCBI Taxonomy" id="4540"/>
    <lineage>
        <taxon>Eukaryota</taxon>
        <taxon>Viridiplantae</taxon>
        <taxon>Streptophyta</taxon>
        <taxon>Embryophyta</taxon>
        <taxon>Tracheophyta</taxon>
        <taxon>Spermatophyta</taxon>
        <taxon>Magnoliopsida</taxon>
        <taxon>Liliopsida</taxon>
        <taxon>Poales</taxon>
        <taxon>Poaceae</taxon>
        <taxon>PACMAD clade</taxon>
        <taxon>Panicoideae</taxon>
        <taxon>Panicodae</taxon>
        <taxon>Paniceae</taxon>
        <taxon>Panicinae</taxon>
        <taxon>Panicum</taxon>
        <taxon>Panicum sect. Panicum</taxon>
    </lineage>
</organism>
<accession>A0A3L6TN38</accession>
<reference evidence="3" key="1">
    <citation type="journal article" date="2019" name="Nat. Commun.">
        <title>The genome of broomcorn millet.</title>
        <authorList>
            <person name="Zou C."/>
            <person name="Miki D."/>
            <person name="Li D."/>
            <person name="Tang Q."/>
            <person name="Xiao L."/>
            <person name="Rajput S."/>
            <person name="Deng P."/>
            <person name="Jia W."/>
            <person name="Huang R."/>
            <person name="Zhang M."/>
            <person name="Sun Y."/>
            <person name="Hu J."/>
            <person name="Fu X."/>
            <person name="Schnable P.S."/>
            <person name="Li F."/>
            <person name="Zhang H."/>
            <person name="Feng B."/>
            <person name="Zhu X."/>
            <person name="Liu R."/>
            <person name="Schnable J.C."/>
            <person name="Zhu J.-K."/>
            <person name="Zhang H."/>
        </authorList>
    </citation>
    <scope>NUCLEOTIDE SEQUENCE [LARGE SCALE GENOMIC DNA]</scope>
</reference>
<dbReference type="EMBL" id="PQIB02000001">
    <property type="protein sequence ID" value="RLN41056.1"/>
    <property type="molecule type" value="Genomic_DNA"/>
</dbReference>
<name>A0A3L6TN38_PANMI</name>
<dbReference type="Proteomes" id="UP000275267">
    <property type="component" value="Unassembled WGS sequence"/>
</dbReference>
<gene>
    <name evidence="2" type="ORF">C2845_PM01G42030</name>
</gene>